<evidence type="ECO:0000313" key="2">
    <source>
        <dbReference type="EMBL" id="XCM35949.1"/>
    </source>
</evidence>
<dbReference type="EMBL" id="CP159837">
    <property type="protein sequence ID" value="XCM35949.1"/>
    <property type="molecule type" value="Genomic_DNA"/>
</dbReference>
<protein>
    <submittedName>
        <fullName evidence="2">Uncharacterized protein</fullName>
    </submittedName>
</protein>
<accession>A0AAU8JB33</accession>
<sequence>MAIRPYIFTKETRFLGGLRGLRNRVSVVKPKDNCDMPIRNPVSGWSVGANGHSPLHFHQRNPVSGWSAGTKKPGFCRET</sequence>
<evidence type="ECO:0000313" key="3">
    <source>
        <dbReference type="EMBL" id="XCM35954.1"/>
    </source>
</evidence>
<dbReference type="AlphaFoldDB" id="A0AAU8JB33"/>
<feature type="region of interest" description="Disordered" evidence="1">
    <location>
        <begin position="56"/>
        <end position="79"/>
    </location>
</feature>
<proteinExistence type="predicted"/>
<reference evidence="2" key="1">
    <citation type="submission" date="2024-07" db="EMBL/GenBank/DDBJ databases">
        <authorList>
            <person name="Kim Y.J."/>
            <person name="Jeong J.Y."/>
        </authorList>
    </citation>
    <scope>NUCLEOTIDE SEQUENCE</scope>
    <source>
        <strain evidence="2">GIHE-MW2</strain>
    </source>
</reference>
<dbReference type="RefSeq" id="WP_156332098.1">
    <property type="nucleotide sequence ID" value="NZ_CP159837.1"/>
</dbReference>
<dbReference type="EMBL" id="CP159837">
    <property type="protein sequence ID" value="XCM35954.1"/>
    <property type="molecule type" value="Genomic_DNA"/>
</dbReference>
<organism evidence="2">
    <name type="scientific">Planktothricoides raciborskii GIHE-MW2</name>
    <dbReference type="NCBI Taxonomy" id="2792601"/>
    <lineage>
        <taxon>Bacteria</taxon>
        <taxon>Bacillati</taxon>
        <taxon>Cyanobacteriota</taxon>
        <taxon>Cyanophyceae</taxon>
        <taxon>Oscillatoriophycideae</taxon>
        <taxon>Oscillatoriales</taxon>
        <taxon>Oscillatoriaceae</taxon>
        <taxon>Planktothricoides</taxon>
    </lineage>
</organism>
<evidence type="ECO:0000256" key="1">
    <source>
        <dbReference type="SAM" id="MobiDB-lite"/>
    </source>
</evidence>
<gene>
    <name evidence="2" type="ORF">ABWT76_004667</name>
    <name evidence="3" type="ORF">ABWT76_004672</name>
</gene>
<name>A0AAU8JB33_9CYAN</name>